<dbReference type="InterPro" id="IPR012902">
    <property type="entry name" value="N_methyl_site"/>
</dbReference>
<feature type="region of interest" description="Disordered" evidence="1">
    <location>
        <begin position="103"/>
        <end position="122"/>
    </location>
</feature>
<reference evidence="3 4" key="1">
    <citation type="submission" date="2019-02" db="EMBL/GenBank/DDBJ databases">
        <title>Deep-cultivation of Planctomycetes and their phenomic and genomic characterization uncovers novel biology.</title>
        <authorList>
            <person name="Wiegand S."/>
            <person name="Jogler M."/>
            <person name="Boedeker C."/>
            <person name="Pinto D."/>
            <person name="Vollmers J."/>
            <person name="Rivas-Marin E."/>
            <person name="Kohn T."/>
            <person name="Peeters S.H."/>
            <person name="Heuer A."/>
            <person name="Rast P."/>
            <person name="Oberbeckmann S."/>
            <person name="Bunk B."/>
            <person name="Jeske O."/>
            <person name="Meyerdierks A."/>
            <person name="Storesund J.E."/>
            <person name="Kallscheuer N."/>
            <person name="Luecker S."/>
            <person name="Lage O.M."/>
            <person name="Pohl T."/>
            <person name="Merkel B.J."/>
            <person name="Hornburger P."/>
            <person name="Mueller R.-W."/>
            <person name="Bruemmer F."/>
            <person name="Labrenz M."/>
            <person name="Spormann A.M."/>
            <person name="Op den Camp H."/>
            <person name="Overmann J."/>
            <person name="Amann R."/>
            <person name="Jetten M.S.M."/>
            <person name="Mascher T."/>
            <person name="Medema M.H."/>
            <person name="Devos D.P."/>
            <person name="Kaster A.-K."/>
            <person name="Ovreas L."/>
            <person name="Rohde M."/>
            <person name="Galperin M.Y."/>
            <person name="Jogler C."/>
        </authorList>
    </citation>
    <scope>NUCLEOTIDE SEQUENCE [LARGE SCALE GENOMIC DNA]</scope>
    <source>
        <strain evidence="3 4">Pla163</strain>
    </source>
</reference>
<evidence type="ECO:0000313" key="4">
    <source>
        <dbReference type="Proteomes" id="UP000319342"/>
    </source>
</evidence>
<dbReference type="RefSeq" id="WP_145186873.1">
    <property type="nucleotide sequence ID" value="NZ_CP036290.1"/>
</dbReference>
<dbReference type="AlphaFoldDB" id="A0A518CZV6"/>
<evidence type="ECO:0000313" key="3">
    <source>
        <dbReference type="EMBL" id="QDU84758.1"/>
    </source>
</evidence>
<feature type="region of interest" description="Disordered" evidence="1">
    <location>
        <begin position="186"/>
        <end position="228"/>
    </location>
</feature>
<proteinExistence type="predicted"/>
<protein>
    <recommendedName>
        <fullName evidence="5">Prepilin-type N-terminal cleavage/methylation domain-containing protein</fullName>
    </recommendedName>
</protein>
<sequence>MRSIVRTPTRPASASGFTLAEVAVTIVIVGIALVLLIQGLGGAKAQAYYTRNLKLADQLARMTLGEVAAGRYAEDAEFGIEGSYASEDYPEFTYEVFFGEENFPSDDGSRGSDGRHDSWTYQRERDLERREIEERNDTTNRAGEDDEEEPREPYQEIMVRVSFPASREYANHRDVRAWIPWDQVYGPEEEDESSGAGSGAGNGQGNGSSGSSGSTGGRSSGTSGARSR</sequence>
<feature type="region of interest" description="Disordered" evidence="1">
    <location>
        <begin position="127"/>
        <end position="156"/>
    </location>
</feature>
<dbReference type="Proteomes" id="UP000319342">
    <property type="component" value="Chromosome"/>
</dbReference>
<dbReference type="EMBL" id="CP036290">
    <property type="protein sequence ID" value="QDU84758.1"/>
    <property type="molecule type" value="Genomic_DNA"/>
</dbReference>
<name>A0A518CZV6_9BACT</name>
<evidence type="ECO:0000256" key="2">
    <source>
        <dbReference type="SAM" id="Phobius"/>
    </source>
</evidence>
<evidence type="ECO:0000256" key="1">
    <source>
        <dbReference type="SAM" id="MobiDB-lite"/>
    </source>
</evidence>
<feature type="transmembrane region" description="Helical" evidence="2">
    <location>
        <begin position="12"/>
        <end position="37"/>
    </location>
</feature>
<evidence type="ECO:0008006" key="5">
    <source>
        <dbReference type="Google" id="ProtNLM"/>
    </source>
</evidence>
<dbReference type="NCBIfam" id="TIGR02532">
    <property type="entry name" value="IV_pilin_GFxxxE"/>
    <property type="match status" value="1"/>
</dbReference>
<organism evidence="3 4">
    <name type="scientific">Rohdeia mirabilis</name>
    <dbReference type="NCBI Taxonomy" id="2528008"/>
    <lineage>
        <taxon>Bacteria</taxon>
        <taxon>Pseudomonadati</taxon>
        <taxon>Planctomycetota</taxon>
        <taxon>Planctomycetia</taxon>
        <taxon>Planctomycetia incertae sedis</taxon>
        <taxon>Rohdeia</taxon>
    </lineage>
</organism>
<feature type="compositionally biased region" description="Basic and acidic residues" evidence="1">
    <location>
        <begin position="107"/>
        <end position="122"/>
    </location>
</feature>
<keyword evidence="2" id="KW-1133">Transmembrane helix</keyword>
<gene>
    <name evidence="3" type="ORF">Pla163_18720</name>
</gene>
<feature type="compositionally biased region" description="Gly residues" evidence="1">
    <location>
        <begin position="196"/>
        <end position="219"/>
    </location>
</feature>
<accession>A0A518CZV6</accession>
<keyword evidence="4" id="KW-1185">Reference proteome</keyword>
<keyword evidence="2" id="KW-0472">Membrane</keyword>
<feature type="compositionally biased region" description="Basic and acidic residues" evidence="1">
    <location>
        <begin position="127"/>
        <end position="138"/>
    </location>
</feature>
<keyword evidence="2" id="KW-0812">Transmembrane</keyword>